<dbReference type="EMBL" id="KN823366">
    <property type="protein sequence ID" value="KIO17573.1"/>
    <property type="molecule type" value="Genomic_DNA"/>
</dbReference>
<dbReference type="STRING" id="1051891.A0A0C3K827"/>
<reference evidence="1 2" key="1">
    <citation type="submission" date="2014-04" db="EMBL/GenBank/DDBJ databases">
        <authorList>
            <consortium name="DOE Joint Genome Institute"/>
            <person name="Kuo A."/>
            <person name="Girlanda M."/>
            <person name="Perotto S."/>
            <person name="Kohler A."/>
            <person name="Nagy L.G."/>
            <person name="Floudas D."/>
            <person name="Copeland A."/>
            <person name="Barry K.W."/>
            <person name="Cichocki N."/>
            <person name="Veneault-Fourrey C."/>
            <person name="LaButti K."/>
            <person name="Lindquist E.A."/>
            <person name="Lipzen A."/>
            <person name="Lundell T."/>
            <person name="Morin E."/>
            <person name="Murat C."/>
            <person name="Sun H."/>
            <person name="Tunlid A."/>
            <person name="Henrissat B."/>
            <person name="Grigoriev I.V."/>
            <person name="Hibbett D.S."/>
            <person name="Martin F."/>
            <person name="Nordberg H.P."/>
            <person name="Cantor M.N."/>
            <person name="Hua S.X."/>
        </authorList>
    </citation>
    <scope>NUCLEOTIDE SEQUENCE [LARGE SCALE GENOMIC DNA]</scope>
    <source>
        <strain evidence="1 2">MUT 4182</strain>
    </source>
</reference>
<evidence type="ECO:0000313" key="2">
    <source>
        <dbReference type="Proteomes" id="UP000054248"/>
    </source>
</evidence>
<dbReference type="HOGENOM" id="CLU_001324_7_2_1"/>
<sequence>MRVVVVFERISGCACTTGPREETIKVVRHQYGIVPAFAFTDHKAQGQTLDRVIVDIGKPATGSISQFNAYVALSRGRDPEKVWLLRPFEMQLFTQGVDPDLAEEDIRLERLNDETRRTYEMRHGIV</sequence>
<dbReference type="CDD" id="cd18809">
    <property type="entry name" value="SF1_C_RecD"/>
    <property type="match status" value="1"/>
</dbReference>
<accession>A0A0C3K827</accession>
<dbReference type="InterPro" id="IPR027417">
    <property type="entry name" value="P-loop_NTPase"/>
</dbReference>
<organism evidence="1 2">
    <name type="scientific">Tulasnella calospora MUT 4182</name>
    <dbReference type="NCBI Taxonomy" id="1051891"/>
    <lineage>
        <taxon>Eukaryota</taxon>
        <taxon>Fungi</taxon>
        <taxon>Dikarya</taxon>
        <taxon>Basidiomycota</taxon>
        <taxon>Agaricomycotina</taxon>
        <taxon>Agaricomycetes</taxon>
        <taxon>Cantharellales</taxon>
        <taxon>Tulasnellaceae</taxon>
        <taxon>Tulasnella</taxon>
    </lineage>
</organism>
<name>A0A0C3K827_9AGAM</name>
<dbReference type="SUPFAM" id="SSF52540">
    <property type="entry name" value="P-loop containing nucleoside triphosphate hydrolases"/>
    <property type="match status" value="1"/>
</dbReference>
<dbReference type="Proteomes" id="UP000054248">
    <property type="component" value="Unassembled WGS sequence"/>
</dbReference>
<dbReference type="Gene3D" id="3.40.50.300">
    <property type="entry name" value="P-loop containing nucleotide triphosphate hydrolases"/>
    <property type="match status" value="1"/>
</dbReference>
<protein>
    <recommendedName>
        <fullName evidence="3">UvrD-like helicase C-terminal domain-containing protein</fullName>
    </recommendedName>
</protein>
<evidence type="ECO:0008006" key="3">
    <source>
        <dbReference type="Google" id="ProtNLM"/>
    </source>
</evidence>
<proteinExistence type="predicted"/>
<gene>
    <name evidence="1" type="ORF">M407DRAFT_32739</name>
</gene>
<dbReference type="OrthoDB" id="2986975at2759"/>
<reference evidence="2" key="2">
    <citation type="submission" date="2015-01" db="EMBL/GenBank/DDBJ databases">
        <title>Evolutionary Origins and Diversification of the Mycorrhizal Mutualists.</title>
        <authorList>
            <consortium name="DOE Joint Genome Institute"/>
            <consortium name="Mycorrhizal Genomics Consortium"/>
            <person name="Kohler A."/>
            <person name="Kuo A."/>
            <person name="Nagy L.G."/>
            <person name="Floudas D."/>
            <person name="Copeland A."/>
            <person name="Barry K.W."/>
            <person name="Cichocki N."/>
            <person name="Veneault-Fourrey C."/>
            <person name="LaButti K."/>
            <person name="Lindquist E.A."/>
            <person name="Lipzen A."/>
            <person name="Lundell T."/>
            <person name="Morin E."/>
            <person name="Murat C."/>
            <person name="Riley R."/>
            <person name="Ohm R."/>
            <person name="Sun H."/>
            <person name="Tunlid A."/>
            <person name="Henrissat B."/>
            <person name="Grigoriev I.V."/>
            <person name="Hibbett D.S."/>
            <person name="Martin F."/>
        </authorList>
    </citation>
    <scope>NUCLEOTIDE SEQUENCE [LARGE SCALE GENOMIC DNA]</scope>
    <source>
        <strain evidence="2">MUT 4182</strain>
    </source>
</reference>
<evidence type="ECO:0000313" key="1">
    <source>
        <dbReference type="EMBL" id="KIO17573.1"/>
    </source>
</evidence>
<keyword evidence="2" id="KW-1185">Reference proteome</keyword>
<dbReference type="AlphaFoldDB" id="A0A0C3K827"/>